<dbReference type="PANTHER" id="PTHR34988:SF1">
    <property type="entry name" value="DNA-BINDING PROTEIN"/>
    <property type="match status" value="1"/>
</dbReference>
<protein>
    <submittedName>
        <fullName evidence="2">DNA-binding protein</fullName>
    </submittedName>
</protein>
<comment type="caution">
    <text evidence="2">The sequence shown here is derived from an EMBL/GenBank/DDBJ whole genome shotgun (WGS) entry which is preliminary data.</text>
</comment>
<dbReference type="AlphaFoldDB" id="A0AAP2DLB5"/>
<sequence>MHSSYRTYVFRLKPHEDLKRSIMQFAKEHNIKAGIVLTCVGSLEQVNLRFANQDNGAKKNGHFEIVSLTGTFSDTACHLHTSVADSTGHTFGGHLLDENLVYTTAEIAIAELEELFFDRVNDATYGYQELLIRRKNEPRKP</sequence>
<organism evidence="2 3">
    <name type="scientific">Chryseosolibacter histidini</name>
    <dbReference type="NCBI Taxonomy" id="2782349"/>
    <lineage>
        <taxon>Bacteria</taxon>
        <taxon>Pseudomonadati</taxon>
        <taxon>Bacteroidota</taxon>
        <taxon>Cytophagia</taxon>
        <taxon>Cytophagales</taxon>
        <taxon>Chryseotaleaceae</taxon>
        <taxon>Chryseosolibacter</taxon>
    </lineage>
</organism>
<dbReference type="CDD" id="cd11378">
    <property type="entry name" value="DUF296"/>
    <property type="match status" value="1"/>
</dbReference>
<dbReference type="Pfam" id="PF03479">
    <property type="entry name" value="PCC"/>
    <property type="match status" value="1"/>
</dbReference>
<dbReference type="InterPro" id="IPR005175">
    <property type="entry name" value="PPC_dom"/>
</dbReference>
<dbReference type="EMBL" id="JAHESF010000009">
    <property type="protein sequence ID" value="MBT1697393.1"/>
    <property type="molecule type" value="Genomic_DNA"/>
</dbReference>
<dbReference type="Gene3D" id="3.30.1330.80">
    <property type="entry name" value="Hypothetical protein, similar to alpha- acetolactate decarboxylase, domain 2"/>
    <property type="match status" value="1"/>
</dbReference>
<dbReference type="SUPFAM" id="SSF117856">
    <property type="entry name" value="AF0104/ALDC/Ptd012-like"/>
    <property type="match status" value="1"/>
</dbReference>
<dbReference type="PANTHER" id="PTHR34988">
    <property type="entry name" value="PROTEIN, PUTATIVE-RELATED"/>
    <property type="match status" value="1"/>
</dbReference>
<evidence type="ECO:0000313" key="3">
    <source>
        <dbReference type="Proteomes" id="UP001319200"/>
    </source>
</evidence>
<keyword evidence="3" id="KW-1185">Reference proteome</keyword>
<dbReference type="GO" id="GO:0003677">
    <property type="term" value="F:DNA binding"/>
    <property type="evidence" value="ECO:0007669"/>
    <property type="project" value="UniProtKB-KW"/>
</dbReference>
<evidence type="ECO:0000259" key="1">
    <source>
        <dbReference type="PROSITE" id="PS51742"/>
    </source>
</evidence>
<keyword evidence="2" id="KW-0238">DNA-binding</keyword>
<name>A0AAP2DLB5_9BACT</name>
<reference evidence="2 3" key="1">
    <citation type="submission" date="2021-05" db="EMBL/GenBank/DDBJ databases">
        <title>A Polyphasic approach of four new species of the genus Ohtaekwangia: Ohtaekwangia histidinii sp. nov., Ohtaekwangia cretensis sp. nov., Ohtaekwangia indiensis sp. nov., Ohtaekwangia reichenbachii sp. nov. from diverse environment.</title>
        <authorList>
            <person name="Octaviana S."/>
        </authorList>
    </citation>
    <scope>NUCLEOTIDE SEQUENCE [LARGE SCALE GENOMIC DNA]</scope>
    <source>
        <strain evidence="2 3">PWU4</strain>
    </source>
</reference>
<gene>
    <name evidence="2" type="ORF">KK083_10935</name>
</gene>
<dbReference type="Proteomes" id="UP001319200">
    <property type="component" value="Unassembled WGS sequence"/>
</dbReference>
<proteinExistence type="predicted"/>
<feature type="domain" description="PPC" evidence="1">
    <location>
        <begin position="2"/>
        <end position="133"/>
    </location>
</feature>
<evidence type="ECO:0000313" key="2">
    <source>
        <dbReference type="EMBL" id="MBT1697393.1"/>
    </source>
</evidence>
<accession>A0AAP2DLB5</accession>
<dbReference type="PROSITE" id="PS51742">
    <property type="entry name" value="PPC"/>
    <property type="match status" value="1"/>
</dbReference>